<name>K9YMD9_CYASC</name>
<feature type="domain" description="Glycosyltransferase subfamily 4-like N-terminal" evidence="3">
    <location>
        <begin position="104"/>
        <end position="176"/>
    </location>
</feature>
<dbReference type="PANTHER" id="PTHR46401">
    <property type="entry name" value="GLYCOSYLTRANSFERASE WBBK-RELATED"/>
    <property type="match status" value="1"/>
</dbReference>
<dbReference type="PANTHER" id="PTHR46401:SF2">
    <property type="entry name" value="GLYCOSYLTRANSFERASE WBBK-RELATED"/>
    <property type="match status" value="1"/>
</dbReference>
<dbReference type="InterPro" id="IPR001296">
    <property type="entry name" value="Glyco_trans_1"/>
</dbReference>
<keyword evidence="5" id="KW-1185">Reference proteome</keyword>
<dbReference type="SUPFAM" id="SSF53756">
    <property type="entry name" value="UDP-Glycosyltransferase/glycogen phosphorylase"/>
    <property type="match status" value="1"/>
</dbReference>
<dbReference type="Pfam" id="PF13439">
    <property type="entry name" value="Glyco_transf_4"/>
    <property type="match status" value="1"/>
</dbReference>
<evidence type="ECO:0000259" key="2">
    <source>
        <dbReference type="Pfam" id="PF00534"/>
    </source>
</evidence>
<dbReference type="BioCyc" id="CSTA292563:G1353-1687-MONOMER"/>
<keyword evidence="1 4" id="KW-0808">Transferase</keyword>
<dbReference type="InterPro" id="IPR028098">
    <property type="entry name" value="Glyco_trans_4-like_N"/>
</dbReference>
<reference evidence="5" key="1">
    <citation type="journal article" date="2013" name="Proc. Natl. Acad. Sci. U.S.A.">
        <title>Improving the coverage of the cyanobacterial phylum using diversity-driven genome sequencing.</title>
        <authorList>
            <person name="Shih P.M."/>
            <person name="Wu D."/>
            <person name="Latifi A."/>
            <person name="Axen S.D."/>
            <person name="Fewer D.P."/>
            <person name="Talla E."/>
            <person name="Calteau A."/>
            <person name="Cai F."/>
            <person name="Tandeau de Marsac N."/>
            <person name="Rippka R."/>
            <person name="Herdman M."/>
            <person name="Sivonen K."/>
            <person name="Coursin T."/>
            <person name="Laurent T."/>
            <person name="Goodwin L."/>
            <person name="Nolan M."/>
            <person name="Davenport K.W."/>
            <person name="Han C.S."/>
            <person name="Rubin E.M."/>
            <person name="Eisen J.A."/>
            <person name="Woyke T."/>
            <person name="Gugger M."/>
            <person name="Kerfeld C.A."/>
        </authorList>
    </citation>
    <scope>NUCLEOTIDE SEQUENCE [LARGE SCALE GENOMIC DNA]</scope>
    <source>
        <strain evidence="5">ATCC 29140 / PCC 7202</strain>
    </source>
</reference>
<evidence type="ECO:0000256" key="1">
    <source>
        <dbReference type="ARBA" id="ARBA00022679"/>
    </source>
</evidence>
<dbReference type="Gene3D" id="3.40.50.2000">
    <property type="entry name" value="Glycogen Phosphorylase B"/>
    <property type="match status" value="2"/>
</dbReference>
<protein>
    <submittedName>
        <fullName evidence="4">Glycosyl transferase group 1</fullName>
    </submittedName>
</protein>
<accession>K9YMD9</accession>
<organism evidence="4 5">
    <name type="scientific">Cyanobacterium stanieri (strain ATCC 29140 / PCC 7202)</name>
    <dbReference type="NCBI Taxonomy" id="292563"/>
    <lineage>
        <taxon>Bacteria</taxon>
        <taxon>Bacillati</taxon>
        <taxon>Cyanobacteriota</taxon>
        <taxon>Cyanophyceae</taxon>
        <taxon>Oscillatoriophycideae</taxon>
        <taxon>Chroococcales</taxon>
        <taxon>Geminocystaceae</taxon>
        <taxon>Cyanobacterium</taxon>
    </lineage>
</organism>
<dbReference type="GO" id="GO:0009103">
    <property type="term" value="P:lipopolysaccharide biosynthetic process"/>
    <property type="evidence" value="ECO:0007669"/>
    <property type="project" value="TreeGrafter"/>
</dbReference>
<dbReference type="Proteomes" id="UP000010483">
    <property type="component" value="Chromosome"/>
</dbReference>
<gene>
    <name evidence="4" type="ordered locus">Cyast_1678</name>
</gene>
<evidence type="ECO:0000313" key="4">
    <source>
        <dbReference type="EMBL" id="AFZ47637.1"/>
    </source>
</evidence>
<evidence type="ECO:0000259" key="3">
    <source>
        <dbReference type="Pfam" id="PF13439"/>
    </source>
</evidence>
<dbReference type="eggNOG" id="COG0438">
    <property type="taxonomic scope" value="Bacteria"/>
</dbReference>
<feature type="domain" description="Glycosyl transferase family 1" evidence="2">
    <location>
        <begin position="186"/>
        <end position="333"/>
    </location>
</feature>
<dbReference type="HOGENOM" id="CLU_009583_27_5_3"/>
<dbReference type="AlphaFoldDB" id="K9YMD9"/>
<dbReference type="Pfam" id="PF00534">
    <property type="entry name" value="Glycos_transf_1"/>
    <property type="match status" value="1"/>
</dbReference>
<dbReference type="EMBL" id="CP003940">
    <property type="protein sequence ID" value="AFZ47637.1"/>
    <property type="molecule type" value="Genomic_DNA"/>
</dbReference>
<proteinExistence type="predicted"/>
<dbReference type="CDD" id="cd03809">
    <property type="entry name" value="GT4_MtfB-like"/>
    <property type="match status" value="1"/>
</dbReference>
<evidence type="ECO:0000313" key="5">
    <source>
        <dbReference type="Proteomes" id="UP000010483"/>
    </source>
</evidence>
<dbReference type="GO" id="GO:0016757">
    <property type="term" value="F:glycosyltransferase activity"/>
    <property type="evidence" value="ECO:0007669"/>
    <property type="project" value="InterPro"/>
</dbReference>
<dbReference type="STRING" id="292563.Cyast_1678"/>
<dbReference type="KEGG" id="csn:Cyast_1678"/>
<sequence>MKNQGSKLILNFSMLIEKPTGISNYINHIFPYLKDLNYISLANEILINNSQSNYHISHQFSPDYGSKGHFLRLLWTQFSLPSMYKKLAGNLLFSPVPEVPLFTSKCSAVVMVHDLIPLRFPQRKSALSAYFRYYVPLVCNQAKHILCNSQSTADDIVNFYGVSAKKITPIYLGFDSATFKVINGLKKMSQKPYFIYLGRHDPHKNLLNIISAFANFKYCKDYELWLVGGKDERYTPLLKQLAHDLGIVEQVKFLNYLDRQDLVRVLNQAEALVFPTFWEGFGFPVLEAMACGTPVITSNVSSLPEVAGDCALLVNPYDVDDIAGAMVEVIKENVRSPLIEAGLARVKQFSWDKTGKETLEVIKQFL</sequence>
<dbReference type="FunFam" id="3.40.50.2000:FF:000119">
    <property type="entry name" value="Glycosyl transferase group 1"/>
    <property type="match status" value="1"/>
</dbReference>